<dbReference type="EMBL" id="JACYNR010000046">
    <property type="protein sequence ID" value="MBD8129216.1"/>
    <property type="molecule type" value="Genomic_DNA"/>
</dbReference>
<name>A0ACC5PW31_ENTAG</name>
<comment type="caution">
    <text evidence="1">The sequence shown here is derived from an EMBL/GenBank/DDBJ whole genome shotgun (WGS) entry which is preliminary data.</text>
</comment>
<proteinExistence type="predicted"/>
<sequence length="80" mass="8790">MFAAEIVDMDVDKVIPKCPDCGNKLRRIARKSPAKGDTHFWGCQGYPDCKSTFNDKKGKPEFRKVASKGKGAAKKGSSKK</sequence>
<keyword evidence="2" id="KW-1185">Reference proteome</keyword>
<accession>A0ACC5PW31</accession>
<gene>
    <name evidence="1" type="ORF">IFT41_24285</name>
</gene>
<evidence type="ECO:0000313" key="1">
    <source>
        <dbReference type="EMBL" id="MBD8129216.1"/>
    </source>
</evidence>
<keyword evidence="1" id="KW-0238">DNA-binding</keyword>
<reference evidence="1 2" key="1">
    <citation type="journal article" date="2020" name="FEMS Microbiol. Ecol.">
        <title>Temporal dynamics of bacterial communities during seed development and maturation.</title>
        <authorList>
            <person name="Chesneau G."/>
            <person name="Torres-Cortes G."/>
            <person name="Briand M."/>
            <person name="Darrasse A."/>
            <person name="Preveaux A."/>
            <person name="Marais C."/>
            <person name="Jacques M.A."/>
            <person name="Shade A."/>
            <person name="Barret M."/>
        </authorList>
    </citation>
    <scope>NUCLEOTIDE SEQUENCE [LARGE SCALE GENOMIC DNA]</scope>
    <source>
        <strain evidence="1 2">CFBP13709</strain>
    </source>
</reference>
<dbReference type="Proteomes" id="UP000610459">
    <property type="component" value="Unassembled WGS sequence"/>
</dbReference>
<evidence type="ECO:0000313" key="2">
    <source>
        <dbReference type="Proteomes" id="UP000610459"/>
    </source>
</evidence>
<protein>
    <submittedName>
        <fullName evidence="1">Topoisomerase DNA-binding C4 zinc finger domain-containing protein</fullName>
    </submittedName>
</protein>
<organism evidence="1 2">
    <name type="scientific">Enterobacter agglomerans</name>
    <name type="common">Erwinia herbicola</name>
    <name type="synonym">Pantoea agglomerans</name>
    <dbReference type="NCBI Taxonomy" id="549"/>
    <lineage>
        <taxon>Bacteria</taxon>
        <taxon>Pseudomonadati</taxon>
        <taxon>Pseudomonadota</taxon>
        <taxon>Gammaproteobacteria</taxon>
        <taxon>Enterobacterales</taxon>
        <taxon>Erwiniaceae</taxon>
        <taxon>Pantoea</taxon>
        <taxon>Pantoea agglomerans group</taxon>
    </lineage>
</organism>